<dbReference type="SUPFAM" id="SSF51445">
    <property type="entry name" value="(Trans)glycosidases"/>
    <property type="match status" value="1"/>
</dbReference>
<dbReference type="RefSeq" id="WP_205006056.1">
    <property type="nucleotide sequence ID" value="NZ_CBCRXA010000006.1"/>
</dbReference>
<dbReference type="PANTHER" id="PTHR30620">
    <property type="entry name" value="PERIPLASMIC BETA-GLUCOSIDASE-RELATED"/>
    <property type="match status" value="1"/>
</dbReference>
<keyword evidence="6 7" id="KW-0326">Glycosidase</keyword>
<accession>A0ABS2Q7U4</accession>
<dbReference type="InterPro" id="IPR051915">
    <property type="entry name" value="Cellulose_Degrad_GH3"/>
</dbReference>
<dbReference type="InterPro" id="IPR019800">
    <property type="entry name" value="Glyco_hydro_3_AS"/>
</dbReference>
<evidence type="ECO:0000313" key="9">
    <source>
        <dbReference type="EMBL" id="MBM7657721.1"/>
    </source>
</evidence>
<evidence type="ECO:0000256" key="5">
    <source>
        <dbReference type="ARBA" id="ARBA00022801"/>
    </source>
</evidence>
<comment type="similarity">
    <text evidence="2 7">Belongs to the glycosyl hydrolase 3 family.</text>
</comment>
<dbReference type="SMART" id="SM01217">
    <property type="entry name" value="Fn3_like"/>
    <property type="match status" value="1"/>
</dbReference>
<reference evidence="9 10" key="1">
    <citation type="submission" date="2021-01" db="EMBL/GenBank/DDBJ databases">
        <title>Genomic Encyclopedia of Type Strains, Phase IV (KMG-IV): sequencing the most valuable type-strain genomes for metagenomic binning, comparative biology and taxonomic classification.</title>
        <authorList>
            <person name="Goeker M."/>
        </authorList>
    </citation>
    <scope>NUCLEOTIDE SEQUENCE [LARGE SCALE GENOMIC DNA]</scope>
    <source>
        <strain evidence="9 10">DSM 100968</strain>
    </source>
</reference>
<evidence type="ECO:0000256" key="2">
    <source>
        <dbReference type="ARBA" id="ARBA00005336"/>
    </source>
</evidence>
<evidence type="ECO:0000259" key="8">
    <source>
        <dbReference type="SMART" id="SM01217"/>
    </source>
</evidence>
<dbReference type="GO" id="GO:0008422">
    <property type="term" value="F:beta-glucosidase activity"/>
    <property type="evidence" value="ECO:0007669"/>
    <property type="project" value="UniProtKB-EC"/>
</dbReference>
<dbReference type="EMBL" id="JAFBEV010000008">
    <property type="protein sequence ID" value="MBM7657721.1"/>
    <property type="molecule type" value="Genomic_DNA"/>
</dbReference>
<dbReference type="Gene3D" id="3.20.20.300">
    <property type="entry name" value="Glycoside hydrolase, family 3, N-terminal domain"/>
    <property type="match status" value="1"/>
</dbReference>
<evidence type="ECO:0000256" key="6">
    <source>
        <dbReference type="ARBA" id="ARBA00023295"/>
    </source>
</evidence>
<dbReference type="PRINTS" id="PR00133">
    <property type="entry name" value="GLHYDRLASE3"/>
</dbReference>
<dbReference type="InterPro" id="IPR026891">
    <property type="entry name" value="Fn3-like"/>
</dbReference>
<keyword evidence="4" id="KW-0732">Signal</keyword>
<evidence type="ECO:0000256" key="7">
    <source>
        <dbReference type="RuleBase" id="RU361161"/>
    </source>
</evidence>
<dbReference type="Pfam" id="PF01915">
    <property type="entry name" value="Glyco_hydro_3_C"/>
    <property type="match status" value="1"/>
</dbReference>
<keyword evidence="10" id="KW-1185">Reference proteome</keyword>
<dbReference type="Pfam" id="PF14310">
    <property type="entry name" value="Fn3-like"/>
    <property type="match status" value="1"/>
</dbReference>
<dbReference type="SUPFAM" id="SSF52279">
    <property type="entry name" value="Beta-D-glucan exohydrolase, C-terminal domain"/>
    <property type="match status" value="1"/>
</dbReference>
<evidence type="ECO:0000256" key="3">
    <source>
        <dbReference type="ARBA" id="ARBA00012744"/>
    </source>
</evidence>
<dbReference type="InterPro" id="IPR017853">
    <property type="entry name" value="GH"/>
</dbReference>
<dbReference type="EC" id="3.2.1.21" evidence="3"/>
<gene>
    <name evidence="9" type="ORF">JOC27_001171</name>
</gene>
<dbReference type="Gene3D" id="2.60.40.10">
    <property type="entry name" value="Immunoglobulins"/>
    <property type="match status" value="1"/>
</dbReference>
<proteinExistence type="inferred from homology"/>
<organism evidence="9 10">
    <name type="scientific">Sporolactobacillus spathodeae</name>
    <dbReference type="NCBI Taxonomy" id="1465502"/>
    <lineage>
        <taxon>Bacteria</taxon>
        <taxon>Bacillati</taxon>
        <taxon>Bacillota</taxon>
        <taxon>Bacilli</taxon>
        <taxon>Bacillales</taxon>
        <taxon>Sporolactobacillaceae</taxon>
        <taxon>Sporolactobacillus</taxon>
    </lineage>
</organism>
<dbReference type="Gene3D" id="3.40.50.1700">
    <property type="entry name" value="Glycoside hydrolase family 3 C-terminal domain"/>
    <property type="match status" value="1"/>
</dbReference>
<evidence type="ECO:0000256" key="1">
    <source>
        <dbReference type="ARBA" id="ARBA00000448"/>
    </source>
</evidence>
<dbReference type="InterPro" id="IPR001764">
    <property type="entry name" value="Glyco_hydro_3_N"/>
</dbReference>
<dbReference type="InterPro" id="IPR036962">
    <property type="entry name" value="Glyco_hydro_3_N_sf"/>
</dbReference>
<comment type="caution">
    <text evidence="9">The sequence shown here is derived from an EMBL/GenBank/DDBJ whole genome shotgun (WGS) entry which is preliminary data.</text>
</comment>
<dbReference type="PANTHER" id="PTHR30620:SF16">
    <property type="entry name" value="LYSOSOMAL BETA GLUCOSIDASE"/>
    <property type="match status" value="1"/>
</dbReference>
<protein>
    <recommendedName>
        <fullName evidence="3">beta-glucosidase</fullName>
        <ecNumber evidence="3">3.2.1.21</ecNumber>
    </recommendedName>
</protein>
<dbReference type="PROSITE" id="PS00775">
    <property type="entry name" value="GLYCOSYL_HYDROL_F3"/>
    <property type="match status" value="1"/>
</dbReference>
<dbReference type="Proteomes" id="UP000823201">
    <property type="component" value="Unassembled WGS sequence"/>
</dbReference>
<dbReference type="NCBIfam" id="NF011678">
    <property type="entry name" value="PRK15098.1"/>
    <property type="match status" value="1"/>
</dbReference>
<evidence type="ECO:0000313" key="10">
    <source>
        <dbReference type="Proteomes" id="UP000823201"/>
    </source>
</evidence>
<feature type="domain" description="Fibronectin type III-like" evidence="8">
    <location>
        <begin position="637"/>
        <end position="706"/>
    </location>
</feature>
<dbReference type="InterPro" id="IPR013783">
    <property type="entry name" value="Ig-like_fold"/>
</dbReference>
<evidence type="ECO:0000256" key="4">
    <source>
        <dbReference type="ARBA" id="ARBA00022729"/>
    </source>
</evidence>
<keyword evidence="5 7" id="KW-0378">Hydrolase</keyword>
<comment type="catalytic activity">
    <reaction evidence="1">
        <text>Hydrolysis of terminal, non-reducing beta-D-glucosyl residues with release of beta-D-glucose.</text>
        <dbReference type="EC" id="3.2.1.21"/>
    </reaction>
</comment>
<name>A0ABS2Q7U4_9BACL</name>
<dbReference type="InterPro" id="IPR036881">
    <property type="entry name" value="Glyco_hydro_3_C_sf"/>
</dbReference>
<dbReference type="InterPro" id="IPR002772">
    <property type="entry name" value="Glyco_hydro_3_C"/>
</dbReference>
<sequence length="724" mass="79408">MKESELTTLLHTMTLEEKIGQLVQLSSNFYSDAEGALTGPMAQMGVTEKLVADSGSTLGASGARQIIDLQKRHLEASRLQIPLLVMADVVHGYKTIFPIPLAIGCSWHPELAEEAARIAAREAAVSGVHVVFAPMVDLVRDPRWGRVMESTGEDAFLNSVFARAFVQGFQGNDLKNDRDRVAACVKHFAAYGAAEGGREYNTTDLSEWRMREEYLPAYKAAVDAGCKMIMTSFNTIKGVPSSANRWLLRQVLRNEWAFDGTIISDWGAVRELLAHGVAEDEQEAAEKAIKAGVDIEMMTLCYPHALENLVADGRIPVSLIDQAVFRILNLKNDLGLFESPYRGVDEEKEKEIVYCAAHREQARKLAEESCVLLKNNGILPLQGHAKIALIGPFADSGDLLGSWSWKGEPRDTQTLKQAFLKDASFDTFFAKGSGITQTNSHFLEEAVVAAKQSDVVILAVGESSAMSGEASSRTRITLPDCQQKLFAALKATGRPIVTLLFNGRPLELGSLAEQTDALLEAWFPGSEGAEAIVNLLTGKTNPSGKLTMSFPRTVGQIPVYYNSFNTGRPLAENPQEPKYVSKYIDCPNEPLFAFGYGLSYTQFMYENLKLSASRLMEDEQLIVTVTVANVGDRPGADVVQLYLRDVAAETVRPIKELKGFKKIFLKPGARAEVSFTINEPMLRYVHSDLSSRSDSGRFEIGVGDSSARTLNAAFDFVKKDGVPR</sequence>
<dbReference type="Pfam" id="PF00933">
    <property type="entry name" value="Glyco_hydro_3"/>
    <property type="match status" value="1"/>
</dbReference>